<dbReference type="Gene3D" id="3.10.450.50">
    <property type="match status" value="1"/>
</dbReference>
<protein>
    <submittedName>
        <fullName evidence="3">Nuclear transport factor 2 family protein</fullName>
    </submittedName>
</protein>
<dbReference type="SUPFAM" id="SSF140959">
    <property type="entry name" value="Indolic compounds 2,3-dioxygenase-like"/>
    <property type="match status" value="1"/>
</dbReference>
<dbReference type="PANTHER" id="PTHR34795:SF1">
    <property type="entry name" value="NEMATODE RESISTANCE PROTEIN-LIKE HSPRO1"/>
    <property type="match status" value="1"/>
</dbReference>
<accession>A0A8J7DZQ0</accession>
<sequence>MNTRPYELYISLDRLKKFWQLQTHWSNELPLRVALTSLELSFLLIHQTSQDTRVTARRSERIERISMGCRQQIDLLGEWLHPNLPPDGVLSDTPSVQTNLKELVCLDSTYRQGIERWSHFHRIIFDDLPFAVGLEPHINALRNCDGFEAKLFIPYDAWIQPQAIATFFHKRDFNAEDGLFATVHQMTECWLFLAIGGLRRGDRAAQQGQWSIATGWIDRARSILDYLSGHVLLLETMVLSDYHPLRVRLRDASGAQSAQVFELVGCAQRLLEPVEGYLQKRDCRWLDLYRHPETHKGIHHYLQALASLETRLSSFFFYHYKLAAQVLGTESLGSLGFEVQNLTKRFVEPFYSQLDRIRYQHVVVANFEYGEVAGTMISSFERIEENKSNNGERLPLAANLMEQQIDRYFQAIRDRDLDRWLDLFSPDGWIEDPIGSRPFRGNRGLRIFFRGFLKVFESVDLQATKTKLDPERGQAQIDWSIRATHKNIPVQFAGTEEFQFNSSGKLKQVRVMQNPCDVAQQLLTVWTKSPC</sequence>
<organism evidence="3 4">
    <name type="scientific">Lusitaniella coriacea LEGE 07157</name>
    <dbReference type="NCBI Taxonomy" id="945747"/>
    <lineage>
        <taxon>Bacteria</taxon>
        <taxon>Bacillati</taxon>
        <taxon>Cyanobacteriota</taxon>
        <taxon>Cyanophyceae</taxon>
        <taxon>Spirulinales</taxon>
        <taxon>Lusitaniellaceae</taxon>
        <taxon>Lusitaniella</taxon>
    </lineage>
</organism>
<dbReference type="Pfam" id="PF12680">
    <property type="entry name" value="SnoaL_2"/>
    <property type="match status" value="1"/>
</dbReference>
<comment type="caution">
    <text evidence="3">The sequence shown here is derived from an EMBL/GenBank/DDBJ whole genome shotgun (WGS) entry which is preliminary data.</text>
</comment>
<feature type="domain" description="Nematode resistance protein-like HSPRO1 N-terminal" evidence="1">
    <location>
        <begin position="5"/>
        <end position="76"/>
    </location>
</feature>
<dbReference type="GO" id="GO:0006952">
    <property type="term" value="P:defense response"/>
    <property type="evidence" value="ECO:0007669"/>
    <property type="project" value="InterPro"/>
</dbReference>
<gene>
    <name evidence="3" type="ORF">IQ249_20520</name>
</gene>
<dbReference type="SUPFAM" id="SSF54427">
    <property type="entry name" value="NTF2-like"/>
    <property type="match status" value="1"/>
</dbReference>
<dbReference type="AlphaFoldDB" id="A0A8J7DZQ0"/>
<dbReference type="InterPro" id="IPR037401">
    <property type="entry name" value="SnoaL-like"/>
</dbReference>
<proteinExistence type="predicted"/>
<dbReference type="EMBL" id="JADEWZ010000042">
    <property type="protein sequence ID" value="MBE9118280.1"/>
    <property type="molecule type" value="Genomic_DNA"/>
</dbReference>
<dbReference type="InterPro" id="IPR037217">
    <property type="entry name" value="Trp/Indoleamine_2_3_dOase-like"/>
</dbReference>
<evidence type="ECO:0000259" key="1">
    <source>
        <dbReference type="Pfam" id="PF07231"/>
    </source>
</evidence>
<reference evidence="3" key="1">
    <citation type="submission" date="2020-10" db="EMBL/GenBank/DDBJ databases">
        <authorList>
            <person name="Castelo-Branco R."/>
            <person name="Eusebio N."/>
            <person name="Adriana R."/>
            <person name="Vieira A."/>
            <person name="Brugerolle De Fraissinette N."/>
            <person name="Rezende De Castro R."/>
            <person name="Schneider M.P."/>
            <person name="Vasconcelos V."/>
            <person name="Leao P.N."/>
        </authorList>
    </citation>
    <scope>NUCLEOTIDE SEQUENCE</scope>
    <source>
        <strain evidence="3">LEGE 07157</strain>
    </source>
</reference>
<dbReference type="GO" id="GO:0019441">
    <property type="term" value="P:L-tryptophan catabolic process to kynurenine"/>
    <property type="evidence" value="ECO:0007669"/>
    <property type="project" value="InterPro"/>
</dbReference>
<dbReference type="InterPro" id="IPR009869">
    <property type="entry name" value="HSPRO1_N"/>
</dbReference>
<dbReference type="RefSeq" id="WP_194031367.1">
    <property type="nucleotide sequence ID" value="NZ_JADEWZ010000042.1"/>
</dbReference>
<feature type="domain" description="SnoaL-like" evidence="2">
    <location>
        <begin position="406"/>
        <end position="506"/>
    </location>
</feature>
<evidence type="ECO:0000259" key="2">
    <source>
        <dbReference type="Pfam" id="PF12680"/>
    </source>
</evidence>
<dbReference type="GO" id="GO:0046872">
    <property type="term" value="F:metal ion binding"/>
    <property type="evidence" value="ECO:0007669"/>
    <property type="project" value="InterPro"/>
</dbReference>
<keyword evidence="4" id="KW-1185">Reference proteome</keyword>
<dbReference type="Gene3D" id="1.20.58.480">
    <property type="match status" value="1"/>
</dbReference>
<dbReference type="InterPro" id="IPR032710">
    <property type="entry name" value="NTF2-like_dom_sf"/>
</dbReference>
<evidence type="ECO:0000313" key="4">
    <source>
        <dbReference type="Proteomes" id="UP000654482"/>
    </source>
</evidence>
<name>A0A8J7DZQ0_9CYAN</name>
<dbReference type="GO" id="GO:0020037">
    <property type="term" value="F:heme binding"/>
    <property type="evidence" value="ECO:0007669"/>
    <property type="project" value="InterPro"/>
</dbReference>
<dbReference type="InterPro" id="IPR038759">
    <property type="entry name" value="HSPRO1/HSPRO2"/>
</dbReference>
<evidence type="ECO:0000313" key="3">
    <source>
        <dbReference type="EMBL" id="MBE9118280.1"/>
    </source>
</evidence>
<dbReference type="Proteomes" id="UP000654482">
    <property type="component" value="Unassembled WGS sequence"/>
</dbReference>
<dbReference type="Pfam" id="PF07231">
    <property type="entry name" value="Hs1pro-1_N"/>
    <property type="match status" value="1"/>
</dbReference>
<dbReference type="PANTHER" id="PTHR34795">
    <property type="entry name" value="NEMATODE RESISTANCE PROTEIN-LIKE HSPRO1"/>
    <property type="match status" value="1"/>
</dbReference>